<protein>
    <recommendedName>
        <fullName evidence="4">DUF5666 domain-containing protein</fullName>
    </recommendedName>
</protein>
<evidence type="ECO:0000313" key="3">
    <source>
        <dbReference type="Proteomes" id="UP001229346"/>
    </source>
</evidence>
<evidence type="ECO:0008006" key="4">
    <source>
        <dbReference type="Google" id="ProtNLM"/>
    </source>
</evidence>
<proteinExistence type="predicted"/>
<feature type="compositionally biased region" description="Gly residues" evidence="1">
    <location>
        <begin position="1"/>
        <end position="13"/>
    </location>
</feature>
<evidence type="ECO:0000313" key="2">
    <source>
        <dbReference type="EMBL" id="MDQ0115285.1"/>
    </source>
</evidence>
<feature type="region of interest" description="Disordered" evidence="1">
    <location>
        <begin position="101"/>
        <end position="123"/>
    </location>
</feature>
<name>A0ABT9U9B1_PAEHA</name>
<keyword evidence="3" id="KW-1185">Reference proteome</keyword>
<dbReference type="EMBL" id="JAUSSU010000010">
    <property type="protein sequence ID" value="MDQ0115285.1"/>
    <property type="molecule type" value="Genomic_DNA"/>
</dbReference>
<feature type="region of interest" description="Disordered" evidence="1">
    <location>
        <begin position="1"/>
        <end position="46"/>
    </location>
</feature>
<gene>
    <name evidence="2" type="ORF">J2T15_004743</name>
</gene>
<organism evidence="2 3">
    <name type="scientific">Paenibacillus harenae</name>
    <dbReference type="NCBI Taxonomy" id="306543"/>
    <lineage>
        <taxon>Bacteria</taxon>
        <taxon>Bacillati</taxon>
        <taxon>Bacillota</taxon>
        <taxon>Bacilli</taxon>
        <taxon>Bacillales</taxon>
        <taxon>Paenibacillaceae</taxon>
        <taxon>Paenibacillus</taxon>
    </lineage>
</organism>
<reference evidence="2 3" key="1">
    <citation type="submission" date="2023-07" db="EMBL/GenBank/DDBJ databases">
        <title>Sorghum-associated microbial communities from plants grown in Nebraska, USA.</title>
        <authorList>
            <person name="Schachtman D."/>
        </authorList>
    </citation>
    <scope>NUCLEOTIDE SEQUENCE [LARGE SCALE GENOMIC DNA]</scope>
    <source>
        <strain evidence="2 3">CC482</strain>
    </source>
</reference>
<evidence type="ECO:0000256" key="1">
    <source>
        <dbReference type="SAM" id="MobiDB-lite"/>
    </source>
</evidence>
<accession>A0ABT9U9B1</accession>
<dbReference type="RefSeq" id="WP_307206792.1">
    <property type="nucleotide sequence ID" value="NZ_JAUSSU010000010.1"/>
</dbReference>
<comment type="caution">
    <text evidence="2">The sequence shown here is derived from an EMBL/GenBank/DDBJ whole genome shotgun (WGS) entry which is preliminary data.</text>
</comment>
<dbReference type="Proteomes" id="UP001229346">
    <property type="component" value="Unassembled WGS sequence"/>
</dbReference>
<sequence length="123" mass="13001">MTFGGDRGQGDGTGQTPEDGQPAEGGEMPQPPTDGGPVNMDNMFSDETTTIQLTDATKIVSVTFENNEIVEKTVTLADLKADDILSINLKDDTLEAESITIRTGGFGGGGGRQRPNEQQQQSL</sequence>